<gene>
    <name evidence="1" type="ORF">CHK_0602</name>
</gene>
<comment type="caution">
    <text evidence="1">The sequence shown here is derived from an EMBL/GenBank/DDBJ whole genome shotgun (WGS) entry which is preliminary data.</text>
</comment>
<protein>
    <submittedName>
        <fullName evidence="1">Uncharacterized protein</fullName>
    </submittedName>
</protein>
<evidence type="ECO:0000313" key="2">
    <source>
        <dbReference type="Proteomes" id="UP000034076"/>
    </source>
</evidence>
<dbReference type="EMBL" id="LAYJ01000053">
    <property type="protein sequence ID" value="KKI51919.1"/>
    <property type="molecule type" value="Genomic_DNA"/>
</dbReference>
<dbReference type="OrthoDB" id="1858262at2"/>
<proteinExistence type="predicted"/>
<keyword evidence="2" id="KW-1185">Reference proteome</keyword>
<name>A0A0M2NH79_9FIRM</name>
<dbReference type="Proteomes" id="UP000034076">
    <property type="component" value="Unassembled WGS sequence"/>
</dbReference>
<sequence>MFELDYPHTEEMRIHSLNGEMREATLLAKVGDNDYIVEYNGKKCHAIYNPFRGCFYVDDKYSVIKEKQHKRNEPCR</sequence>
<dbReference type="STRING" id="270498.CHK_0602"/>
<accession>A0A0M2NH79</accession>
<evidence type="ECO:0000313" key="1">
    <source>
        <dbReference type="EMBL" id="KKI51919.1"/>
    </source>
</evidence>
<dbReference type="RefSeq" id="WP_046442544.1">
    <property type="nucleotide sequence ID" value="NZ_LAYJ01000053.1"/>
</dbReference>
<reference evidence="1 2" key="1">
    <citation type="submission" date="2015-04" db="EMBL/GenBank/DDBJ databases">
        <title>Draft genome sequence of bacteremic isolate Catabacter hongkongensis type strain HKU16T.</title>
        <authorList>
            <person name="Lau S.K."/>
            <person name="Teng J.L."/>
            <person name="Huang Y."/>
            <person name="Curreem S.O."/>
            <person name="Tsui S.K."/>
            <person name="Woo P.C."/>
        </authorList>
    </citation>
    <scope>NUCLEOTIDE SEQUENCE [LARGE SCALE GENOMIC DNA]</scope>
    <source>
        <strain evidence="1 2">HKU16</strain>
    </source>
</reference>
<dbReference type="AlphaFoldDB" id="A0A0M2NH79"/>
<organism evidence="1 2">
    <name type="scientific">Christensenella hongkongensis</name>
    <dbReference type="NCBI Taxonomy" id="270498"/>
    <lineage>
        <taxon>Bacteria</taxon>
        <taxon>Bacillati</taxon>
        <taxon>Bacillota</taxon>
        <taxon>Clostridia</taxon>
        <taxon>Christensenellales</taxon>
        <taxon>Christensenellaceae</taxon>
        <taxon>Christensenella</taxon>
    </lineage>
</organism>